<dbReference type="Proteomes" id="UP001460270">
    <property type="component" value="Unassembled WGS sequence"/>
</dbReference>
<keyword evidence="1" id="KW-0175">Coiled coil</keyword>
<proteinExistence type="predicted"/>
<gene>
    <name evidence="3" type="ORF">WMY93_032132</name>
</gene>
<reference evidence="4" key="1">
    <citation type="submission" date="2024-04" db="EMBL/GenBank/DDBJ databases">
        <title>Salinicola lusitanus LLJ914,a marine bacterium isolated from the Okinawa Trough.</title>
        <authorList>
            <person name="Li J."/>
        </authorList>
    </citation>
    <scope>NUCLEOTIDE SEQUENCE [LARGE SCALE GENOMIC DNA]</scope>
</reference>
<feature type="compositionally biased region" description="Gly residues" evidence="2">
    <location>
        <begin position="1"/>
        <end position="13"/>
    </location>
</feature>
<organism evidence="3 4">
    <name type="scientific">Mugilogobius chulae</name>
    <name type="common">yellowstripe goby</name>
    <dbReference type="NCBI Taxonomy" id="88201"/>
    <lineage>
        <taxon>Eukaryota</taxon>
        <taxon>Metazoa</taxon>
        <taxon>Chordata</taxon>
        <taxon>Craniata</taxon>
        <taxon>Vertebrata</taxon>
        <taxon>Euteleostomi</taxon>
        <taxon>Actinopterygii</taxon>
        <taxon>Neopterygii</taxon>
        <taxon>Teleostei</taxon>
        <taxon>Neoteleostei</taxon>
        <taxon>Acanthomorphata</taxon>
        <taxon>Gobiaria</taxon>
        <taxon>Gobiiformes</taxon>
        <taxon>Gobioidei</taxon>
        <taxon>Gobiidae</taxon>
        <taxon>Gobionellinae</taxon>
        <taxon>Mugilogobius</taxon>
    </lineage>
</organism>
<comment type="caution">
    <text evidence="3">The sequence shown here is derived from an EMBL/GenBank/DDBJ whole genome shotgun (WGS) entry which is preliminary data.</text>
</comment>
<keyword evidence="4" id="KW-1185">Reference proteome</keyword>
<dbReference type="EMBL" id="JBBPFD010000717">
    <property type="protein sequence ID" value="KAK7877152.1"/>
    <property type="molecule type" value="Genomic_DNA"/>
</dbReference>
<feature type="region of interest" description="Disordered" evidence="2">
    <location>
        <begin position="1"/>
        <end position="32"/>
    </location>
</feature>
<feature type="coiled-coil region" evidence="1">
    <location>
        <begin position="99"/>
        <end position="126"/>
    </location>
</feature>
<dbReference type="AlphaFoldDB" id="A0AAW0MEM7"/>
<name>A0AAW0MEM7_9GOBI</name>
<accession>A0AAW0MEM7</accession>
<evidence type="ECO:0000313" key="3">
    <source>
        <dbReference type="EMBL" id="KAK7877152.1"/>
    </source>
</evidence>
<evidence type="ECO:0000313" key="4">
    <source>
        <dbReference type="Proteomes" id="UP001460270"/>
    </source>
</evidence>
<sequence>MWGAGEGGRGCSGGAQSEHRGSGPGGHRVLSPVGDTEALVLGGHRLWSWGDTGSGPGGTQALVLGGHRVLSPVGHYRIKHGVCGQNSHEESNTSAVREYERFKLRLDQIVRELQEICDENMEREEEVPSVPRFTRLFRWILDLRRPSAFALDEVHRLSASDVERVNQLLLEFSGKIKSLRRFAKFAKKYLEMQHRDTDEMFQLQTQITQLIDTIDITHVNTAERLLQVISQCDSVWRHGES</sequence>
<evidence type="ECO:0000256" key="1">
    <source>
        <dbReference type="SAM" id="Coils"/>
    </source>
</evidence>
<evidence type="ECO:0000256" key="2">
    <source>
        <dbReference type="SAM" id="MobiDB-lite"/>
    </source>
</evidence>
<protein>
    <submittedName>
        <fullName evidence="3">Uncharacterized protein</fullName>
    </submittedName>
</protein>